<dbReference type="SUPFAM" id="SSF53850">
    <property type="entry name" value="Periplasmic binding protein-like II"/>
    <property type="match status" value="1"/>
</dbReference>
<evidence type="ECO:0000313" key="6">
    <source>
        <dbReference type="EMBL" id="TPW42232.1"/>
    </source>
</evidence>
<dbReference type="InterPro" id="IPR036388">
    <property type="entry name" value="WH-like_DNA-bd_sf"/>
</dbReference>
<keyword evidence="3" id="KW-0238">DNA-binding</keyword>
<evidence type="ECO:0000256" key="1">
    <source>
        <dbReference type="ARBA" id="ARBA00009437"/>
    </source>
</evidence>
<evidence type="ECO:0000259" key="5">
    <source>
        <dbReference type="PROSITE" id="PS50931"/>
    </source>
</evidence>
<keyword evidence="2" id="KW-0805">Transcription regulation</keyword>
<keyword evidence="7" id="KW-1185">Reference proteome</keyword>
<dbReference type="Proteomes" id="UP000319523">
    <property type="component" value="Unassembled WGS sequence"/>
</dbReference>
<dbReference type="Pfam" id="PF00126">
    <property type="entry name" value="HTH_1"/>
    <property type="match status" value="1"/>
</dbReference>
<evidence type="ECO:0000256" key="4">
    <source>
        <dbReference type="ARBA" id="ARBA00023163"/>
    </source>
</evidence>
<feature type="domain" description="HTH lysR-type" evidence="5">
    <location>
        <begin position="1"/>
        <end position="60"/>
    </location>
</feature>
<gene>
    <name evidence="6" type="ORF">FKM52_09345</name>
</gene>
<dbReference type="PANTHER" id="PTHR30419:SF14">
    <property type="entry name" value="LYSR FAMILY TRANSCRIPTIONAL REGULATOR"/>
    <property type="match status" value="1"/>
</dbReference>
<dbReference type="AlphaFoldDB" id="A0A506V9Q0"/>
<keyword evidence="4" id="KW-0804">Transcription</keyword>
<sequence>MNYSLRQLRVFVAVAQQGSFSQAGQAIGLSQSAVSHSIKELEAAIGIRLLDRTTREVILTSAGQQLATRLEHLLEELHTTLLDTRSFGQQRSGTVRVAASQTISAHLMPQCLAASQRRYPDIKVTLRDRPQQWVVQSVRDAEVDFGIVVGPLAAGEFASQPILAEPFLLLCRQDDALAQAETVCWSLLNGRTMVLQDYASGSRVLIDEALKQQQVTAEIVQEIGHPTTLYPMVEAGIGISILPALALPLPAGRPLTVRRLQPEINRTLTLIHRKNRSLSPAAEAIWQVVRQQAMLLTQQRQRMPAF</sequence>
<dbReference type="GO" id="GO:0003677">
    <property type="term" value="F:DNA binding"/>
    <property type="evidence" value="ECO:0007669"/>
    <property type="project" value="UniProtKB-KW"/>
</dbReference>
<dbReference type="InterPro" id="IPR000847">
    <property type="entry name" value="LysR_HTH_N"/>
</dbReference>
<dbReference type="FunFam" id="1.10.10.10:FF:000001">
    <property type="entry name" value="LysR family transcriptional regulator"/>
    <property type="match status" value="1"/>
</dbReference>
<reference evidence="6 7" key="1">
    <citation type="submission" date="2019-06" db="EMBL/GenBank/DDBJ databases">
        <authorList>
            <person name="Yang Y."/>
        </authorList>
    </citation>
    <scope>NUCLEOTIDE SEQUENCE [LARGE SCALE GENOMIC DNA]</scope>
    <source>
        <strain evidence="6 7">BIT-26</strain>
    </source>
</reference>
<dbReference type="InterPro" id="IPR005119">
    <property type="entry name" value="LysR_subst-bd"/>
</dbReference>
<evidence type="ECO:0000256" key="3">
    <source>
        <dbReference type="ARBA" id="ARBA00023125"/>
    </source>
</evidence>
<dbReference type="Gene3D" id="1.10.10.10">
    <property type="entry name" value="Winged helix-like DNA-binding domain superfamily/Winged helix DNA-binding domain"/>
    <property type="match status" value="1"/>
</dbReference>
<accession>A0A506V9Q0</accession>
<comment type="caution">
    <text evidence="6">The sequence shown here is derived from an EMBL/GenBank/DDBJ whole genome shotgun (WGS) entry which is preliminary data.</text>
</comment>
<comment type="similarity">
    <text evidence="1">Belongs to the LysR transcriptional regulatory family.</text>
</comment>
<protein>
    <submittedName>
        <fullName evidence="6">LysR family transcriptional regulator</fullName>
    </submittedName>
</protein>
<evidence type="ECO:0000313" key="7">
    <source>
        <dbReference type="Proteomes" id="UP000319523"/>
    </source>
</evidence>
<name>A0A506V9Q0_9GAMM</name>
<dbReference type="RefSeq" id="WP_141175936.1">
    <property type="nucleotide sequence ID" value="NZ_JBHUFX010000005.1"/>
</dbReference>
<organism evidence="6 7">
    <name type="scientific">Mixta tenebrionis</name>
    <dbReference type="NCBI Taxonomy" id="2562439"/>
    <lineage>
        <taxon>Bacteria</taxon>
        <taxon>Pseudomonadati</taxon>
        <taxon>Pseudomonadota</taxon>
        <taxon>Gammaproteobacteria</taxon>
        <taxon>Enterobacterales</taxon>
        <taxon>Erwiniaceae</taxon>
        <taxon>Mixta</taxon>
    </lineage>
</organism>
<dbReference type="GO" id="GO:0003700">
    <property type="term" value="F:DNA-binding transcription factor activity"/>
    <property type="evidence" value="ECO:0007669"/>
    <property type="project" value="InterPro"/>
</dbReference>
<dbReference type="SUPFAM" id="SSF46785">
    <property type="entry name" value="Winged helix' DNA-binding domain"/>
    <property type="match status" value="1"/>
</dbReference>
<dbReference type="InterPro" id="IPR036390">
    <property type="entry name" value="WH_DNA-bd_sf"/>
</dbReference>
<dbReference type="OrthoDB" id="8437302at2"/>
<dbReference type="InterPro" id="IPR050950">
    <property type="entry name" value="HTH-type_LysR_regulators"/>
</dbReference>
<evidence type="ECO:0000256" key="2">
    <source>
        <dbReference type="ARBA" id="ARBA00023015"/>
    </source>
</evidence>
<dbReference type="Gene3D" id="3.40.190.290">
    <property type="match status" value="1"/>
</dbReference>
<dbReference type="PANTHER" id="PTHR30419">
    <property type="entry name" value="HTH-TYPE TRANSCRIPTIONAL REGULATOR YBHD"/>
    <property type="match status" value="1"/>
</dbReference>
<dbReference type="EMBL" id="VHQI01000005">
    <property type="protein sequence ID" value="TPW42232.1"/>
    <property type="molecule type" value="Genomic_DNA"/>
</dbReference>
<dbReference type="PROSITE" id="PS50931">
    <property type="entry name" value="HTH_LYSR"/>
    <property type="match status" value="1"/>
</dbReference>
<dbReference type="Pfam" id="PF03466">
    <property type="entry name" value="LysR_substrate"/>
    <property type="match status" value="1"/>
</dbReference>
<proteinExistence type="inferred from homology"/>
<dbReference type="CDD" id="cd08440">
    <property type="entry name" value="PBP2_LTTR_like_4"/>
    <property type="match status" value="1"/>
</dbReference>
<dbReference type="GO" id="GO:0005829">
    <property type="term" value="C:cytosol"/>
    <property type="evidence" value="ECO:0007669"/>
    <property type="project" value="TreeGrafter"/>
</dbReference>
<dbReference type="PRINTS" id="PR00039">
    <property type="entry name" value="HTHLYSR"/>
</dbReference>